<dbReference type="InterPro" id="IPR050662">
    <property type="entry name" value="Sec-metab_biosynth-thioest"/>
</dbReference>
<dbReference type="Proteomes" id="UP000238217">
    <property type="component" value="Unassembled WGS sequence"/>
</dbReference>
<protein>
    <submittedName>
        <fullName evidence="2">Glyoxylase-like metal-dependent hydrolase (Beta-lactamase superfamily II)</fullName>
    </submittedName>
</protein>
<proteinExistence type="predicted"/>
<name>A0A2T0YQA0_9MICC</name>
<organism evidence="2 3">
    <name type="scientific">Nesterenkonia sandarakina</name>
    <dbReference type="NCBI Taxonomy" id="272918"/>
    <lineage>
        <taxon>Bacteria</taxon>
        <taxon>Bacillati</taxon>
        <taxon>Actinomycetota</taxon>
        <taxon>Actinomycetes</taxon>
        <taxon>Micrococcales</taxon>
        <taxon>Micrococcaceae</taxon>
        <taxon>Nesterenkonia</taxon>
    </lineage>
</organism>
<gene>
    <name evidence="2" type="ORF">BCL67_105142</name>
</gene>
<dbReference type="InterPro" id="IPR001279">
    <property type="entry name" value="Metallo-B-lactamas"/>
</dbReference>
<dbReference type="Pfam" id="PF00753">
    <property type="entry name" value="Lactamase_B"/>
    <property type="match status" value="1"/>
</dbReference>
<dbReference type="GO" id="GO:0016787">
    <property type="term" value="F:hydrolase activity"/>
    <property type="evidence" value="ECO:0007669"/>
    <property type="project" value="UniProtKB-KW"/>
</dbReference>
<dbReference type="SUPFAM" id="SSF56281">
    <property type="entry name" value="Metallo-hydrolase/oxidoreductase"/>
    <property type="match status" value="1"/>
</dbReference>
<dbReference type="EMBL" id="PVTY01000005">
    <property type="protein sequence ID" value="PRZ17596.1"/>
    <property type="molecule type" value="Genomic_DNA"/>
</dbReference>
<sequence>MSEPSPVRRITCENPSPMTLQGTNTYVIGGDQASAVVIIDPGPADHPEHLAQVRAVVGPRRVSQILVTHRHADHTGAAASFSEAFAAPVRGHSPAQCIGVAGRPAEPLRDQESIELGGLRLRVLHTPGHTSDSVCLWLHAAGDHGSTDQGVTNQGVTNQGVTNQGALAPGEQAMFTGDTILGEGTTMLDHPDGTLTDYLGSLRRLGEYAQARLLPAHGPEQPSVAAAAERYLTHRLERLDQVRSLLIAAESDGVTLDAEALGVRIYGERSALPAGITTKIAAAQLQHLQHLGER</sequence>
<dbReference type="InterPro" id="IPR036866">
    <property type="entry name" value="RibonucZ/Hydroxyglut_hydro"/>
</dbReference>
<comment type="caution">
    <text evidence="2">The sequence shown here is derived from an EMBL/GenBank/DDBJ whole genome shotgun (WGS) entry which is preliminary data.</text>
</comment>
<dbReference type="Gene3D" id="3.60.15.10">
    <property type="entry name" value="Ribonuclease Z/Hydroxyacylglutathione hydrolase-like"/>
    <property type="match status" value="1"/>
</dbReference>
<evidence type="ECO:0000313" key="2">
    <source>
        <dbReference type="EMBL" id="PRZ17596.1"/>
    </source>
</evidence>
<dbReference type="CDD" id="cd16278">
    <property type="entry name" value="metallo-hydrolase-like_MBL-fold"/>
    <property type="match status" value="1"/>
</dbReference>
<keyword evidence="3" id="KW-1185">Reference proteome</keyword>
<dbReference type="PANTHER" id="PTHR23131:SF0">
    <property type="entry name" value="ENDORIBONUCLEASE LACTB2"/>
    <property type="match status" value="1"/>
</dbReference>
<dbReference type="SMART" id="SM00849">
    <property type="entry name" value="Lactamase_B"/>
    <property type="match status" value="1"/>
</dbReference>
<accession>A0A2T0YQA0</accession>
<reference evidence="2 3" key="1">
    <citation type="submission" date="2018-03" db="EMBL/GenBank/DDBJ databases">
        <title>Comparative analysis of microorganisms from saline springs in Andes Mountain Range, Colombia.</title>
        <authorList>
            <person name="Rubin E."/>
        </authorList>
    </citation>
    <scope>NUCLEOTIDE SEQUENCE [LARGE SCALE GENOMIC DNA]</scope>
    <source>
        <strain evidence="2 3">CG 35</strain>
    </source>
</reference>
<evidence type="ECO:0000259" key="1">
    <source>
        <dbReference type="SMART" id="SM00849"/>
    </source>
</evidence>
<dbReference type="AlphaFoldDB" id="A0A2T0YQA0"/>
<dbReference type="RefSeq" id="WP_106122482.1">
    <property type="nucleotide sequence ID" value="NZ_PVTY01000005.1"/>
</dbReference>
<evidence type="ECO:0000313" key="3">
    <source>
        <dbReference type="Proteomes" id="UP000238217"/>
    </source>
</evidence>
<dbReference type="OrthoDB" id="9788263at2"/>
<feature type="domain" description="Metallo-beta-lactamase" evidence="1">
    <location>
        <begin position="22"/>
        <end position="217"/>
    </location>
</feature>
<keyword evidence="2" id="KW-0378">Hydrolase</keyword>
<dbReference type="PANTHER" id="PTHR23131">
    <property type="entry name" value="ENDORIBONUCLEASE LACTB2"/>
    <property type="match status" value="1"/>
</dbReference>